<dbReference type="PANTHER" id="PTHR11076">
    <property type="entry name" value="DNA REPAIR POLYMERASE UMUC / TRANSFERASE FAMILY MEMBER"/>
    <property type="match status" value="1"/>
</dbReference>
<keyword evidence="10 15" id="KW-0460">Magnesium</keyword>
<protein>
    <recommendedName>
        <fullName evidence="15">DNA polymerase IV</fullName>
        <shortName evidence="15">Pol IV</shortName>
        <ecNumber evidence="15">2.7.7.7</ecNumber>
    </recommendedName>
</protein>
<feature type="site" description="Substrate discrimination" evidence="15">
    <location>
        <position position="14"/>
    </location>
</feature>
<evidence type="ECO:0000256" key="14">
    <source>
        <dbReference type="ARBA" id="ARBA00049244"/>
    </source>
</evidence>
<dbReference type="InterPro" id="IPR043502">
    <property type="entry name" value="DNA/RNA_pol_sf"/>
</dbReference>
<comment type="function">
    <text evidence="15">Poorly processive, error-prone DNA polymerase involved in untargeted mutagenesis. Copies undamaged DNA at stalled replication forks, which arise in vivo from mismatched or misaligned primer ends. These misaligned primers can be extended by PolIV. Exhibits no 3'-5' exonuclease (proofreading) activity. May be involved in translesional synthesis, in conjunction with the beta clamp from PolIII.</text>
</comment>
<evidence type="ECO:0000313" key="17">
    <source>
        <dbReference type="EMBL" id="PIY95952.1"/>
    </source>
</evidence>
<evidence type="ECO:0000256" key="15">
    <source>
        <dbReference type="HAMAP-Rule" id="MF_01113"/>
    </source>
</evidence>
<comment type="cofactor">
    <cofactor evidence="15">
        <name>Mg(2+)</name>
        <dbReference type="ChEBI" id="CHEBI:18420"/>
    </cofactor>
    <text evidence="15">Binds 2 magnesium ions per subunit.</text>
</comment>
<feature type="domain" description="UmuC" evidence="16">
    <location>
        <begin position="5"/>
        <end position="188"/>
    </location>
</feature>
<dbReference type="GO" id="GO:0006281">
    <property type="term" value="P:DNA repair"/>
    <property type="evidence" value="ECO:0007669"/>
    <property type="project" value="UniProtKB-UniRule"/>
</dbReference>
<evidence type="ECO:0000256" key="8">
    <source>
        <dbReference type="ARBA" id="ARBA00022723"/>
    </source>
</evidence>
<evidence type="ECO:0000256" key="3">
    <source>
        <dbReference type="ARBA" id="ARBA00022457"/>
    </source>
</evidence>
<dbReference type="SUPFAM" id="SSF100879">
    <property type="entry name" value="Lesion bypass DNA polymerase (Y-family), little finger domain"/>
    <property type="match status" value="1"/>
</dbReference>
<dbReference type="AlphaFoldDB" id="A0A2M7RHA2"/>
<keyword evidence="8 15" id="KW-0479">Metal-binding</keyword>
<dbReference type="GO" id="GO:0042276">
    <property type="term" value="P:error-prone translesion synthesis"/>
    <property type="evidence" value="ECO:0007669"/>
    <property type="project" value="TreeGrafter"/>
</dbReference>
<evidence type="ECO:0000256" key="1">
    <source>
        <dbReference type="ARBA" id="ARBA00004496"/>
    </source>
</evidence>
<dbReference type="Proteomes" id="UP000230779">
    <property type="component" value="Unassembled WGS sequence"/>
</dbReference>
<dbReference type="InterPro" id="IPR022880">
    <property type="entry name" value="DNApol_IV"/>
</dbReference>
<dbReference type="EMBL" id="PFMD01000063">
    <property type="protein sequence ID" value="PIY95952.1"/>
    <property type="molecule type" value="Genomic_DNA"/>
</dbReference>
<evidence type="ECO:0000256" key="5">
    <source>
        <dbReference type="ARBA" id="ARBA00022679"/>
    </source>
</evidence>
<proteinExistence type="inferred from homology"/>
<feature type="binding site" evidence="15">
    <location>
        <position position="104"/>
    </location>
    <ligand>
        <name>Mg(2+)</name>
        <dbReference type="ChEBI" id="CHEBI:18420"/>
    </ligand>
</feature>
<dbReference type="EC" id="2.7.7.7" evidence="15"/>
<feature type="active site" evidence="15">
    <location>
        <position position="105"/>
    </location>
</feature>
<gene>
    <name evidence="15" type="primary">dinB</name>
    <name evidence="17" type="ORF">COY66_05450</name>
</gene>
<dbReference type="PANTHER" id="PTHR11076:SF33">
    <property type="entry name" value="DNA POLYMERASE KAPPA"/>
    <property type="match status" value="1"/>
</dbReference>
<evidence type="ECO:0000256" key="13">
    <source>
        <dbReference type="ARBA" id="ARBA00023204"/>
    </source>
</evidence>
<dbReference type="InterPro" id="IPR050116">
    <property type="entry name" value="DNA_polymerase-Y"/>
</dbReference>
<evidence type="ECO:0000256" key="10">
    <source>
        <dbReference type="ARBA" id="ARBA00022842"/>
    </source>
</evidence>
<dbReference type="PROSITE" id="PS50173">
    <property type="entry name" value="UMUC"/>
    <property type="match status" value="1"/>
</dbReference>
<dbReference type="Pfam" id="PF00817">
    <property type="entry name" value="IMS"/>
    <property type="match status" value="1"/>
</dbReference>
<keyword evidence="12 15" id="KW-0238">DNA-binding</keyword>
<evidence type="ECO:0000256" key="9">
    <source>
        <dbReference type="ARBA" id="ARBA00022763"/>
    </source>
</evidence>
<evidence type="ECO:0000256" key="4">
    <source>
        <dbReference type="ARBA" id="ARBA00022490"/>
    </source>
</evidence>
<dbReference type="GO" id="GO:0003887">
    <property type="term" value="F:DNA-directed DNA polymerase activity"/>
    <property type="evidence" value="ECO:0007669"/>
    <property type="project" value="UniProtKB-UniRule"/>
</dbReference>
<dbReference type="Pfam" id="PF21999">
    <property type="entry name" value="IMS_HHH_1"/>
    <property type="match status" value="1"/>
</dbReference>
<dbReference type="InterPro" id="IPR036775">
    <property type="entry name" value="DNA_pol_Y-fam_lit_finger_sf"/>
</dbReference>
<dbReference type="CDD" id="cd03586">
    <property type="entry name" value="PolY_Pol_IV_kappa"/>
    <property type="match status" value="1"/>
</dbReference>
<comment type="similarity">
    <text evidence="2 15">Belongs to the DNA polymerase type-Y family.</text>
</comment>
<keyword evidence="11 15" id="KW-0239">DNA-directed DNA polymerase</keyword>
<organism evidence="17 18">
    <name type="scientific">Candidatus Kerfeldbacteria bacterium CG_4_10_14_0_8_um_filter_42_10</name>
    <dbReference type="NCBI Taxonomy" id="2014248"/>
    <lineage>
        <taxon>Bacteria</taxon>
        <taxon>Candidatus Kerfeldiibacteriota</taxon>
    </lineage>
</organism>
<feature type="binding site" evidence="15">
    <location>
        <position position="9"/>
    </location>
    <ligand>
        <name>Mg(2+)</name>
        <dbReference type="ChEBI" id="CHEBI:18420"/>
    </ligand>
</feature>
<comment type="caution">
    <text evidence="17">The sequence shown here is derived from an EMBL/GenBank/DDBJ whole genome shotgun (WGS) entry which is preliminary data.</text>
</comment>
<dbReference type="HAMAP" id="MF_01113">
    <property type="entry name" value="DNApol_IV"/>
    <property type="match status" value="1"/>
</dbReference>
<dbReference type="NCBIfam" id="NF002677">
    <property type="entry name" value="PRK02406.1"/>
    <property type="match status" value="1"/>
</dbReference>
<reference evidence="17 18" key="1">
    <citation type="submission" date="2017-09" db="EMBL/GenBank/DDBJ databases">
        <title>Depth-based differentiation of microbial function through sediment-hosted aquifers and enrichment of novel symbionts in the deep terrestrial subsurface.</title>
        <authorList>
            <person name="Probst A.J."/>
            <person name="Ladd B."/>
            <person name="Jarett J.K."/>
            <person name="Geller-Mcgrath D.E."/>
            <person name="Sieber C.M."/>
            <person name="Emerson J.B."/>
            <person name="Anantharaman K."/>
            <person name="Thomas B.C."/>
            <person name="Malmstrom R."/>
            <person name="Stieglmeier M."/>
            <person name="Klingl A."/>
            <person name="Woyke T."/>
            <person name="Ryan C.M."/>
            <person name="Banfield J.F."/>
        </authorList>
    </citation>
    <scope>NUCLEOTIDE SEQUENCE [LARGE SCALE GENOMIC DNA]</scope>
    <source>
        <strain evidence="17">CG_4_10_14_0_8_um_filter_42_10</strain>
    </source>
</reference>
<keyword evidence="9 15" id="KW-0227">DNA damage</keyword>
<comment type="subunit">
    <text evidence="15">Monomer.</text>
</comment>
<evidence type="ECO:0000256" key="6">
    <source>
        <dbReference type="ARBA" id="ARBA00022695"/>
    </source>
</evidence>
<dbReference type="FunFam" id="3.30.1490.100:FF:000004">
    <property type="entry name" value="DNA polymerase IV"/>
    <property type="match status" value="1"/>
</dbReference>
<dbReference type="InterPro" id="IPR043128">
    <property type="entry name" value="Rev_trsase/Diguanyl_cyclase"/>
</dbReference>
<dbReference type="SUPFAM" id="SSF56672">
    <property type="entry name" value="DNA/RNA polymerases"/>
    <property type="match status" value="1"/>
</dbReference>
<dbReference type="Gene3D" id="1.10.150.20">
    <property type="entry name" value="5' to 3' exonuclease, C-terminal subdomain"/>
    <property type="match status" value="1"/>
</dbReference>
<dbReference type="Gene3D" id="3.30.70.270">
    <property type="match status" value="1"/>
</dbReference>
<evidence type="ECO:0000256" key="12">
    <source>
        <dbReference type="ARBA" id="ARBA00023125"/>
    </source>
</evidence>
<dbReference type="Gene3D" id="3.30.1490.100">
    <property type="entry name" value="DNA polymerase, Y-family, little finger domain"/>
    <property type="match status" value="1"/>
</dbReference>
<sequence>MQRIILHIDMDSYFASVEQQANPFLRGKPIAVSGHPSMRTVVAAASVEAKRFGVKSAMSIQEAKRLCPNLYFVLGDPEKYVHLTKKIINIFLSYTDLVEVVSIDEAFMDATGIQKRNGGAVKIAREIKERLKQEIGDWMQCSIGIAPNKTIAKLCSGLKKPNGLVVVTEKGIPSLLKKIELTDLWGIGIKTKQKLALMNIHTITDLQKTSLSILINEFGEVGFRLHQMSLGKDDSPVQPYYEEEQEKSMGHQYTLPKDTMNKDYLRHVLLKLSERVGRRLRKAELSGRVVNITIRHSDFKTFTRQKAFSFYTNDGYQIYEMALKIFNKLSLKQPVRLIGVSVSQLTDQVQQALPLNCSRKQKNIITAMDEVNDRYGEFTIQRAALLATKKLSKDIAGYGLMRKF</sequence>
<dbReference type="InterPro" id="IPR001126">
    <property type="entry name" value="UmuC"/>
</dbReference>
<keyword evidence="13 15" id="KW-0234">DNA repair</keyword>
<dbReference type="Gene3D" id="3.40.1170.60">
    <property type="match status" value="1"/>
</dbReference>
<keyword evidence="6 15" id="KW-0548">Nucleotidyltransferase</keyword>
<dbReference type="GO" id="GO:0006261">
    <property type="term" value="P:DNA-templated DNA replication"/>
    <property type="evidence" value="ECO:0007669"/>
    <property type="project" value="UniProtKB-UniRule"/>
</dbReference>
<dbReference type="Pfam" id="PF11799">
    <property type="entry name" value="IMS_C"/>
    <property type="match status" value="1"/>
</dbReference>
<evidence type="ECO:0000256" key="2">
    <source>
        <dbReference type="ARBA" id="ARBA00010945"/>
    </source>
</evidence>
<keyword evidence="3 15" id="KW-0515">Mutator protein</keyword>
<evidence type="ECO:0000313" key="18">
    <source>
        <dbReference type="Proteomes" id="UP000230779"/>
    </source>
</evidence>
<keyword evidence="5 15" id="KW-0808">Transferase</keyword>
<dbReference type="GO" id="GO:0009432">
    <property type="term" value="P:SOS response"/>
    <property type="evidence" value="ECO:0007669"/>
    <property type="project" value="TreeGrafter"/>
</dbReference>
<dbReference type="GO" id="GO:0003684">
    <property type="term" value="F:damaged DNA binding"/>
    <property type="evidence" value="ECO:0007669"/>
    <property type="project" value="InterPro"/>
</dbReference>
<dbReference type="InterPro" id="IPR053848">
    <property type="entry name" value="IMS_HHH_1"/>
</dbReference>
<dbReference type="GO" id="GO:0005829">
    <property type="term" value="C:cytosol"/>
    <property type="evidence" value="ECO:0007669"/>
    <property type="project" value="TreeGrafter"/>
</dbReference>
<evidence type="ECO:0000259" key="16">
    <source>
        <dbReference type="PROSITE" id="PS50173"/>
    </source>
</evidence>
<comment type="subcellular location">
    <subcellularLocation>
        <location evidence="1 15">Cytoplasm</location>
    </subcellularLocation>
</comment>
<comment type="catalytic activity">
    <reaction evidence="14 15">
        <text>DNA(n) + a 2'-deoxyribonucleoside 5'-triphosphate = DNA(n+1) + diphosphate</text>
        <dbReference type="Rhea" id="RHEA:22508"/>
        <dbReference type="Rhea" id="RHEA-COMP:17339"/>
        <dbReference type="Rhea" id="RHEA-COMP:17340"/>
        <dbReference type="ChEBI" id="CHEBI:33019"/>
        <dbReference type="ChEBI" id="CHEBI:61560"/>
        <dbReference type="ChEBI" id="CHEBI:173112"/>
        <dbReference type="EC" id="2.7.7.7"/>
    </reaction>
</comment>
<keyword evidence="4 15" id="KW-0963">Cytoplasm</keyword>
<name>A0A2M7RHA2_9BACT</name>
<evidence type="ECO:0000256" key="7">
    <source>
        <dbReference type="ARBA" id="ARBA00022705"/>
    </source>
</evidence>
<keyword evidence="7 15" id="KW-0235">DNA replication</keyword>
<accession>A0A2M7RHA2</accession>
<evidence type="ECO:0000256" key="11">
    <source>
        <dbReference type="ARBA" id="ARBA00022932"/>
    </source>
</evidence>
<dbReference type="InterPro" id="IPR017961">
    <property type="entry name" value="DNA_pol_Y-fam_little_finger"/>
</dbReference>
<dbReference type="GO" id="GO:0000287">
    <property type="term" value="F:magnesium ion binding"/>
    <property type="evidence" value="ECO:0007669"/>
    <property type="project" value="UniProtKB-UniRule"/>
</dbReference>